<keyword evidence="6 7" id="KW-0472">Membrane</keyword>
<evidence type="ECO:0000256" key="7">
    <source>
        <dbReference type="SAM" id="Phobius"/>
    </source>
</evidence>
<dbReference type="Proteomes" id="UP000001304">
    <property type="component" value="Chromosome"/>
</dbReference>
<keyword evidence="3" id="KW-1003">Cell membrane</keyword>
<dbReference type="AlphaFoldDB" id="E0ST42"/>
<feature type="transmembrane region" description="Helical" evidence="7">
    <location>
        <begin position="64"/>
        <end position="84"/>
    </location>
</feature>
<dbReference type="GO" id="GO:0015385">
    <property type="term" value="F:sodium:proton antiporter activity"/>
    <property type="evidence" value="ECO:0007669"/>
    <property type="project" value="TreeGrafter"/>
</dbReference>
<accession>E0ST42</accession>
<name>E0ST42_IGNAA</name>
<evidence type="ECO:0000256" key="6">
    <source>
        <dbReference type="ARBA" id="ARBA00023136"/>
    </source>
</evidence>
<dbReference type="GO" id="GO:0005886">
    <property type="term" value="C:plasma membrane"/>
    <property type="evidence" value="ECO:0007669"/>
    <property type="project" value="UniProtKB-SubCell"/>
</dbReference>
<dbReference type="PANTHER" id="PTHR34702:SF1">
    <property type="entry name" value="NA(+)_H(+) ANTIPORTER SUBUNIT F"/>
    <property type="match status" value="1"/>
</dbReference>
<keyword evidence="2" id="KW-0813">Transport</keyword>
<evidence type="ECO:0000256" key="4">
    <source>
        <dbReference type="ARBA" id="ARBA00022692"/>
    </source>
</evidence>
<reference evidence="8 9" key="1">
    <citation type="journal article" date="2010" name="Stand. Genomic Sci.">
        <title>Complete genome sequence of Ignisphaera aggregans type strain (AQ1.S1).</title>
        <authorList>
            <person name="Goker M."/>
            <person name="Held B."/>
            <person name="Lapidus A."/>
            <person name="Nolan M."/>
            <person name="Spring S."/>
            <person name="Yasawong M."/>
            <person name="Lucas S."/>
            <person name="Glavina Del Rio T."/>
            <person name="Tice H."/>
            <person name="Cheng J.F."/>
            <person name="Goodwin L."/>
            <person name="Tapia R."/>
            <person name="Pitluck S."/>
            <person name="Liolios K."/>
            <person name="Ivanova N."/>
            <person name="Mavromatis K."/>
            <person name="Mikhailova N."/>
            <person name="Pati A."/>
            <person name="Chen A."/>
            <person name="Palaniappan K."/>
            <person name="Brambilla E."/>
            <person name="Land M."/>
            <person name="Hauser L."/>
            <person name="Chang Y.J."/>
            <person name="Jeffries C.D."/>
            <person name="Brettin T."/>
            <person name="Detter J.C."/>
            <person name="Han C."/>
            <person name="Rohde M."/>
            <person name="Sikorski J."/>
            <person name="Woyke T."/>
            <person name="Bristow J."/>
            <person name="Eisen J.A."/>
            <person name="Markowitz V."/>
            <person name="Hugenholtz P."/>
            <person name="Kyrpides N.C."/>
            <person name="Klenk H.P."/>
        </authorList>
    </citation>
    <scope>NUCLEOTIDE SEQUENCE [LARGE SCALE GENOMIC DNA]</scope>
    <source>
        <strain evidence="9">DSM 17230 / JCM 13409 / AQ1.S1</strain>
    </source>
</reference>
<evidence type="ECO:0000313" key="8">
    <source>
        <dbReference type="EMBL" id="ADM28703.1"/>
    </source>
</evidence>
<keyword evidence="4 7" id="KW-0812">Transmembrane</keyword>
<comment type="subcellular location">
    <subcellularLocation>
        <location evidence="1">Cell membrane</location>
        <topology evidence="1">Multi-pass membrane protein</topology>
    </subcellularLocation>
</comment>
<evidence type="ECO:0000256" key="1">
    <source>
        <dbReference type="ARBA" id="ARBA00004651"/>
    </source>
</evidence>
<feature type="transmembrane region" description="Helical" evidence="7">
    <location>
        <begin position="39"/>
        <end position="58"/>
    </location>
</feature>
<keyword evidence="5 7" id="KW-1133">Transmembrane helix</keyword>
<keyword evidence="9" id="KW-1185">Reference proteome</keyword>
<dbReference type="HOGENOM" id="CLU_125825_5_0_2"/>
<dbReference type="KEGG" id="iag:Igag_1910"/>
<protein>
    <submittedName>
        <fullName evidence="8">Multiple resistance and pH regulation protein F</fullName>
    </submittedName>
</protein>
<dbReference type="Pfam" id="PF04066">
    <property type="entry name" value="MrpF_PhaF"/>
    <property type="match status" value="1"/>
</dbReference>
<dbReference type="STRING" id="583356.Igag_1910"/>
<evidence type="ECO:0000256" key="5">
    <source>
        <dbReference type="ARBA" id="ARBA00022989"/>
    </source>
</evidence>
<dbReference type="BioCyc" id="IAGG583356:GHAH-1899-MONOMER"/>
<proteinExistence type="predicted"/>
<evidence type="ECO:0000256" key="2">
    <source>
        <dbReference type="ARBA" id="ARBA00022448"/>
    </source>
</evidence>
<gene>
    <name evidence="8" type="ordered locus">Igag_1910</name>
</gene>
<sequence>MSYTAHVQTFLTFVIPIYIVSMILYTIRAIKGPTLPDSVIAIDALSYVLGVLLIIFSIYLQSPILIPCAIVLMLWVYALDVYVAKYLESKEIGE</sequence>
<dbReference type="PANTHER" id="PTHR34702">
    <property type="entry name" value="NA(+)/H(+) ANTIPORTER SUBUNIT F1"/>
    <property type="match status" value="1"/>
</dbReference>
<feature type="transmembrane region" description="Helical" evidence="7">
    <location>
        <begin position="6"/>
        <end position="27"/>
    </location>
</feature>
<dbReference type="EMBL" id="CP002098">
    <property type="protein sequence ID" value="ADM28703.1"/>
    <property type="molecule type" value="Genomic_DNA"/>
</dbReference>
<evidence type="ECO:0000256" key="3">
    <source>
        <dbReference type="ARBA" id="ARBA00022475"/>
    </source>
</evidence>
<organism evidence="8 9">
    <name type="scientific">Ignisphaera aggregans (strain DSM 17230 / JCM 13409 / AQ1.S1)</name>
    <dbReference type="NCBI Taxonomy" id="583356"/>
    <lineage>
        <taxon>Archaea</taxon>
        <taxon>Thermoproteota</taxon>
        <taxon>Thermoprotei</taxon>
        <taxon>Desulfurococcales</taxon>
        <taxon>Desulfurococcaceae</taxon>
        <taxon>Ignisphaera</taxon>
    </lineage>
</organism>
<evidence type="ECO:0000313" key="9">
    <source>
        <dbReference type="Proteomes" id="UP000001304"/>
    </source>
</evidence>
<dbReference type="InterPro" id="IPR007208">
    <property type="entry name" value="MrpF/PhaF-like"/>
</dbReference>